<dbReference type="InterPro" id="IPR027417">
    <property type="entry name" value="P-loop_NTPase"/>
</dbReference>
<feature type="repeat" description="TPR" evidence="3">
    <location>
        <begin position="1335"/>
        <end position="1368"/>
    </location>
</feature>
<name>A0A815MN76_ADIRI</name>
<feature type="repeat" description="TPR" evidence="3">
    <location>
        <begin position="1461"/>
        <end position="1494"/>
    </location>
</feature>
<evidence type="ECO:0000256" key="3">
    <source>
        <dbReference type="PROSITE-ProRule" id="PRU00339"/>
    </source>
</evidence>
<dbReference type="SMART" id="SM00028">
    <property type="entry name" value="TPR"/>
    <property type="match status" value="11"/>
</dbReference>
<evidence type="ECO:0000313" key="8">
    <source>
        <dbReference type="Proteomes" id="UP000663852"/>
    </source>
</evidence>
<evidence type="ECO:0000256" key="1">
    <source>
        <dbReference type="ARBA" id="ARBA00022737"/>
    </source>
</evidence>
<feature type="repeat" description="TPR" evidence="3">
    <location>
        <begin position="1545"/>
        <end position="1578"/>
    </location>
</feature>
<organism evidence="7 8">
    <name type="scientific">Adineta ricciae</name>
    <name type="common">Rotifer</name>
    <dbReference type="NCBI Taxonomy" id="249248"/>
    <lineage>
        <taxon>Eukaryota</taxon>
        <taxon>Metazoa</taxon>
        <taxon>Spiralia</taxon>
        <taxon>Gnathifera</taxon>
        <taxon>Rotifera</taxon>
        <taxon>Eurotatoria</taxon>
        <taxon>Bdelloidea</taxon>
        <taxon>Adinetida</taxon>
        <taxon>Adinetidae</taxon>
        <taxon>Adineta</taxon>
    </lineage>
</organism>
<keyword evidence="1" id="KW-0677">Repeat</keyword>
<dbReference type="PROSITE" id="PS50293">
    <property type="entry name" value="TPR_REGION"/>
    <property type="match status" value="7"/>
</dbReference>
<dbReference type="Pfam" id="PF13424">
    <property type="entry name" value="TPR_12"/>
    <property type="match status" value="5"/>
</dbReference>
<feature type="repeat" description="TPR" evidence="3">
    <location>
        <begin position="1629"/>
        <end position="1662"/>
    </location>
</feature>
<feature type="domain" description="Dynamin N-terminal" evidence="5">
    <location>
        <begin position="250"/>
        <end position="462"/>
    </location>
</feature>
<dbReference type="Pfam" id="PF03496">
    <property type="entry name" value="ADPrib_exo_Tox"/>
    <property type="match status" value="1"/>
</dbReference>
<dbReference type="InterPro" id="IPR003540">
    <property type="entry name" value="ADP-ribosyltransferase"/>
</dbReference>
<evidence type="ECO:0000313" key="7">
    <source>
        <dbReference type="EMBL" id="CAF1425574.1"/>
    </source>
</evidence>
<evidence type="ECO:0008006" key="9">
    <source>
        <dbReference type="Google" id="ProtNLM"/>
    </source>
</evidence>
<keyword evidence="2 3" id="KW-0802">TPR repeat</keyword>
<feature type="repeat" description="TPR" evidence="3">
    <location>
        <begin position="1419"/>
        <end position="1452"/>
    </location>
</feature>
<dbReference type="InterPro" id="IPR019734">
    <property type="entry name" value="TPR_rpt"/>
</dbReference>
<dbReference type="EMBL" id="CAJNOJ010000381">
    <property type="protein sequence ID" value="CAF1425574.1"/>
    <property type="molecule type" value="Genomic_DNA"/>
</dbReference>
<feature type="compositionally biased region" description="Low complexity" evidence="4">
    <location>
        <begin position="13"/>
        <end position="24"/>
    </location>
</feature>
<dbReference type="SUPFAM" id="SSF48452">
    <property type="entry name" value="TPR-like"/>
    <property type="match status" value="3"/>
</dbReference>
<dbReference type="SUPFAM" id="SSF56399">
    <property type="entry name" value="ADP-ribosylation"/>
    <property type="match status" value="1"/>
</dbReference>
<dbReference type="PROSITE" id="PS51996">
    <property type="entry name" value="TR_MART"/>
    <property type="match status" value="1"/>
</dbReference>
<proteinExistence type="predicted"/>
<sequence length="1726" mass="199768">MSWKEKLRRSSTEKSSPPSSSIRKGGIELSNSFVPNEIQENTISTPSSTSTVHPLQPVASFSALGTSAQQWAYQRGAQSALATTDQIEADIREARNIIANYSIESLELLHLVDRWIQQLLNEFLQQREHFKHQLMEIWAKEDLTSTQYDDNERLRKVYTALIQLEKARDGILSRDSFDELYNFLGKINDNNFSEMKEKFNSVLEHYLNILHHLSIIDKELKFGNYDNHVFDIKDKLLRLKKRFDKEYHTICIVGLEKAGKSTFINALLGHELLPTASERCTQIRTVIKPFLQTNDAQLCAKIHFYDDNHFRVLFEKMAKKSNETEQQFLHRKDEVLRKRESLKTKFPEENLCIDAHNERASFIKQLNDYITGEVYVNIVKEVEIYTSKLPGKNYELLDVPGFDSPIKEHRDAAIEAIRSADTFLFLTSGQQPSLTGPQINLLQEIQQNHLEAMQRAFGIITKLDLCQTAAMYQEHYEKTFAELIEKRFKPDRIYATCSRLEISNDNSEEFHVISRKLQSFGDNLTGGFQRCRDSLNKFIEWDLPKTHLKQLIDVGKMKLLQLIHERIEKIKDKRILPENLTSISIEEYITQKTMKDWDKTYYNDFFQPIFDHANYWHTMIVTKERAIFIEDVKQKFRETFHDVTKEFMQQKFPIEQLACEQYTASKLQLNIHPIDNQIREKLTFDLENHMDTTAKILAEYLYYKYICELENILNKISSPTQDLYRTKLTLEKCIYQVHALVLRVCRPVITATLRYSYLDLSAKQDAINELIYIAPTVAFNIANIPDSDDNGDLLGTQILASAESLADRSEMTTSIIRTLFKNLKDKYFMLNYIFVTNVRRNLHSVSMYFRFIVPMSQIITPKKENEHDFLVVWLHDAMDNDNEDYQNTLTQLRCITTEIHSFIDSDQCIEFILDDTADTKVYLIVSVQSVQHFVPCIHDISQIESIFILCNTHSHSPDEQWMNKWFKVKGVYTDIVDICRQIVHQYEYCTMSLSFVSPTRGLDQLDPSFMYTQIIKEILLTIKFEDKHIKEFVNYYCDAFVNNETDRNKVKQLEKKYHQESPIWWYTTERFLYGMLNRALRVMDGEVITLMGFFINDLHRHIDQLHKKQFDNGSTVENFTVCRGQGLTKRDFDELVKSKGGLMSFNNFLSTSRNIDVSLLFASANGMNENIVSVLFVMEIDPQRSTVVFASIRDISQFPQEDEILFSMHSIFRIHDIKPMEGNTKVHQVDLSLTSDNDEELCTLTEQVREESFPNAEGWFRLGLVLAQMKQCNTAERIYRALADQNPELEHEAFINNQLGLIKHNQGQYEQALVVFQKSLNMLQRLFPHNHSNIASSYNNIALVYADMGDYPKALSAFEKILKIQLQSLPPDHLDIATFHNNIGTMCKNMSNYPKAFSSHQQALHIRQQSLPPNHPDIADSYNNIGNVYAAIGDYLKALSSYRQALEIYQQSQLPNHPDIAKSYNNIGSIYKNMGVYNKALESHEEALKIRQKSLPSNHLDIATSYNNIGNVYIDIGDYPKALSSHQKALTICKQSLPSNHPYISDSYDSIGNIYSNMGDYPEALSSYKQALEIQQKSLSLDHPHISASYNNIGNAYKDMGDYPKAILFHEQALKLRQQSLSPNHSDIADSYNNIAVVYSALGDYSKALELFKKSLKICQQSLPSNHLDTASSYNNVGAVYFDMGDYSNAYLHYMRALQIGQTALPPTHPHLQIYIRNVDEARNRL</sequence>
<dbReference type="Gene3D" id="1.25.40.10">
    <property type="entry name" value="Tetratricopeptide repeat domain"/>
    <property type="match status" value="5"/>
</dbReference>
<accession>A0A815MN76</accession>
<dbReference type="PANTHER" id="PTHR45641">
    <property type="entry name" value="TETRATRICOPEPTIDE REPEAT PROTEIN (AFU_ORTHOLOGUE AFUA_6G03870)"/>
    <property type="match status" value="1"/>
</dbReference>
<dbReference type="CDD" id="cd00882">
    <property type="entry name" value="Ras_like_GTPase"/>
    <property type="match status" value="1"/>
</dbReference>
<feature type="repeat" description="TPR" evidence="3">
    <location>
        <begin position="1671"/>
        <end position="1704"/>
    </location>
</feature>
<dbReference type="OrthoDB" id="5986190at2759"/>
<dbReference type="InterPro" id="IPR011990">
    <property type="entry name" value="TPR-like_helical_dom_sf"/>
</dbReference>
<feature type="repeat" description="TPR" evidence="3">
    <location>
        <begin position="1587"/>
        <end position="1620"/>
    </location>
</feature>
<dbReference type="PANTHER" id="PTHR45641:SF19">
    <property type="entry name" value="NEPHROCYSTIN-3"/>
    <property type="match status" value="1"/>
</dbReference>
<gene>
    <name evidence="7" type="ORF">EDS130_LOCUS37835</name>
</gene>
<dbReference type="InterPro" id="IPR045063">
    <property type="entry name" value="Dynamin_N"/>
</dbReference>
<feature type="domain" description="ADP ribosyltransferase" evidence="6">
    <location>
        <begin position="1062"/>
        <end position="1227"/>
    </location>
</feature>
<feature type="region of interest" description="Disordered" evidence="4">
    <location>
        <begin position="1"/>
        <end position="27"/>
    </location>
</feature>
<dbReference type="Pfam" id="PF00350">
    <property type="entry name" value="Dynamin_N"/>
    <property type="match status" value="1"/>
</dbReference>
<dbReference type="PROSITE" id="PS50005">
    <property type="entry name" value="TPR"/>
    <property type="match status" value="8"/>
</dbReference>
<evidence type="ECO:0000259" key="6">
    <source>
        <dbReference type="Pfam" id="PF03496"/>
    </source>
</evidence>
<dbReference type="GO" id="GO:0005576">
    <property type="term" value="C:extracellular region"/>
    <property type="evidence" value="ECO:0007669"/>
    <property type="project" value="InterPro"/>
</dbReference>
<evidence type="ECO:0000256" key="2">
    <source>
        <dbReference type="ARBA" id="ARBA00022803"/>
    </source>
</evidence>
<protein>
    <recommendedName>
        <fullName evidence="9">Nephrocystin-3</fullName>
    </recommendedName>
</protein>
<evidence type="ECO:0000256" key="4">
    <source>
        <dbReference type="SAM" id="MobiDB-lite"/>
    </source>
</evidence>
<evidence type="ECO:0000259" key="5">
    <source>
        <dbReference type="Pfam" id="PF00350"/>
    </source>
</evidence>
<feature type="compositionally biased region" description="Basic and acidic residues" evidence="4">
    <location>
        <begin position="1"/>
        <end position="12"/>
    </location>
</feature>
<reference evidence="7" key="1">
    <citation type="submission" date="2021-02" db="EMBL/GenBank/DDBJ databases">
        <authorList>
            <person name="Nowell W R."/>
        </authorList>
    </citation>
    <scope>NUCLEOTIDE SEQUENCE</scope>
</reference>
<dbReference type="Gene3D" id="3.90.176.10">
    <property type="entry name" value="Toxin ADP-ribosyltransferase, Chain A, domain 1"/>
    <property type="match status" value="1"/>
</dbReference>
<feature type="repeat" description="TPR" evidence="3">
    <location>
        <begin position="1503"/>
        <end position="1536"/>
    </location>
</feature>
<comment type="caution">
    <text evidence="7">The sequence shown here is derived from an EMBL/GenBank/DDBJ whole genome shotgun (WGS) entry which is preliminary data.</text>
</comment>
<dbReference type="Gene3D" id="3.40.50.300">
    <property type="entry name" value="P-loop containing nucleotide triphosphate hydrolases"/>
    <property type="match status" value="1"/>
</dbReference>
<dbReference type="Proteomes" id="UP000663852">
    <property type="component" value="Unassembled WGS sequence"/>
</dbReference>
<dbReference type="SUPFAM" id="SSF52540">
    <property type="entry name" value="P-loop containing nucleoside triphosphate hydrolases"/>
    <property type="match status" value="1"/>
</dbReference>